<comment type="caution">
    <text evidence="1">The sequence shown here is derived from an EMBL/GenBank/DDBJ whole genome shotgun (WGS) entry which is preliminary data.</text>
</comment>
<sequence>MVSGVSESKEPLVGAVVELDPKFIDFGSGSVLKNSSSLYQNNTLQSGDSVDLSNCSSVGRGQEARFRSLSASGVCVQFQGGSQRHSLNLWLSDKKRKRFDDASRLTATEVR</sequence>
<proteinExistence type="predicted"/>
<gene>
    <name evidence="1" type="ORF">OLEA9_A046938</name>
</gene>
<dbReference type="OrthoDB" id="10505306at2759"/>
<organism evidence="1 2">
    <name type="scientific">Olea europaea subsp. europaea</name>
    <dbReference type="NCBI Taxonomy" id="158383"/>
    <lineage>
        <taxon>Eukaryota</taxon>
        <taxon>Viridiplantae</taxon>
        <taxon>Streptophyta</taxon>
        <taxon>Embryophyta</taxon>
        <taxon>Tracheophyta</taxon>
        <taxon>Spermatophyta</taxon>
        <taxon>Magnoliopsida</taxon>
        <taxon>eudicotyledons</taxon>
        <taxon>Gunneridae</taxon>
        <taxon>Pentapetalae</taxon>
        <taxon>asterids</taxon>
        <taxon>lamiids</taxon>
        <taxon>Lamiales</taxon>
        <taxon>Oleaceae</taxon>
        <taxon>Oleeae</taxon>
        <taxon>Olea</taxon>
    </lineage>
</organism>
<name>A0A8S0U4K1_OLEEU</name>
<dbReference type="Proteomes" id="UP000594638">
    <property type="component" value="Unassembled WGS sequence"/>
</dbReference>
<dbReference type="Gramene" id="OE9A046938T1">
    <property type="protein sequence ID" value="OE9A046938C1"/>
    <property type="gene ID" value="OE9A046938"/>
</dbReference>
<evidence type="ECO:0000313" key="1">
    <source>
        <dbReference type="EMBL" id="CAA3013412.1"/>
    </source>
</evidence>
<dbReference type="AlphaFoldDB" id="A0A8S0U4K1"/>
<protein>
    <submittedName>
        <fullName evidence="1">Uncharacterized protein</fullName>
    </submittedName>
</protein>
<evidence type="ECO:0000313" key="2">
    <source>
        <dbReference type="Proteomes" id="UP000594638"/>
    </source>
</evidence>
<accession>A0A8S0U4K1</accession>
<dbReference type="EMBL" id="CACTIH010007436">
    <property type="protein sequence ID" value="CAA3013412.1"/>
    <property type="molecule type" value="Genomic_DNA"/>
</dbReference>
<keyword evidence="2" id="KW-1185">Reference proteome</keyword>
<reference evidence="1 2" key="1">
    <citation type="submission" date="2019-12" db="EMBL/GenBank/DDBJ databases">
        <authorList>
            <person name="Alioto T."/>
            <person name="Alioto T."/>
            <person name="Gomez Garrido J."/>
        </authorList>
    </citation>
    <scope>NUCLEOTIDE SEQUENCE [LARGE SCALE GENOMIC DNA]</scope>
</reference>